<gene>
    <name evidence="1" type="ORF">CARN6_1713</name>
</gene>
<reference evidence="1" key="1">
    <citation type="submission" date="2009-10" db="EMBL/GenBank/DDBJ databases">
        <title>Diversity of trophic interactions inside an arsenic-rich microbial ecosystem.</title>
        <authorList>
            <person name="Bertin P.N."/>
            <person name="Heinrich-Salmeron A."/>
            <person name="Pelletier E."/>
            <person name="Goulhen-Chollet F."/>
            <person name="Arsene-Ploetze F."/>
            <person name="Gallien S."/>
            <person name="Calteau A."/>
            <person name="Vallenet D."/>
            <person name="Casiot C."/>
            <person name="Chane-Woon-Ming B."/>
            <person name="Giloteaux L."/>
            <person name="Barakat M."/>
            <person name="Bonnefoy V."/>
            <person name="Bruneel O."/>
            <person name="Chandler M."/>
            <person name="Cleiss J."/>
            <person name="Duran R."/>
            <person name="Elbaz-Poulichet F."/>
            <person name="Fonknechten N."/>
            <person name="Lauga B."/>
            <person name="Mornico D."/>
            <person name="Ortet P."/>
            <person name="Schaeffer C."/>
            <person name="Siguier P."/>
            <person name="Alexander Thil Smith A."/>
            <person name="Van Dorsselaer A."/>
            <person name="Weissenbach J."/>
            <person name="Medigue C."/>
            <person name="Le Paslier D."/>
        </authorList>
    </citation>
    <scope>NUCLEOTIDE SEQUENCE</scope>
</reference>
<accession>E6QLZ1</accession>
<proteinExistence type="predicted"/>
<dbReference type="EMBL" id="CABQ01000199">
    <property type="protein sequence ID" value="CBI08262.1"/>
    <property type="molecule type" value="Genomic_DNA"/>
</dbReference>
<evidence type="ECO:0008006" key="2">
    <source>
        <dbReference type="Google" id="ProtNLM"/>
    </source>
</evidence>
<protein>
    <recommendedName>
        <fullName evidence="2">Outer membrane protein beta-barrel domain-containing protein</fullName>
    </recommendedName>
</protein>
<evidence type="ECO:0000313" key="1">
    <source>
        <dbReference type="EMBL" id="CBI08262.1"/>
    </source>
</evidence>
<comment type="caution">
    <text evidence="1">The sequence shown here is derived from an EMBL/GenBank/DDBJ whole genome shotgun (WGS) entry which is preliminary data.</text>
</comment>
<organism evidence="1">
    <name type="scientific">mine drainage metagenome</name>
    <dbReference type="NCBI Taxonomy" id="410659"/>
    <lineage>
        <taxon>unclassified sequences</taxon>
        <taxon>metagenomes</taxon>
        <taxon>ecological metagenomes</taxon>
    </lineage>
</organism>
<sequence>MNKGNIFGKVSIAVAVAAWGFAGAAEAQAEHFVPSAIVAANNEVGIAITGNLTNYQEHVTPGPADTESGWQPGFAVKGSYMGNVYGIHNLYAAVHYARSSGNIGYHGVVQTARGNVPYNGTDSATFNRVMGRVGMGFRITCPHEMMITPYVAGGYQAWNRNLQGPFGYQENYSAGLVGAGALFQYAVTPRFLVSGDTEILAVIGGGVTPHILNGELGSASFGTSAEEKMTLGVDYRITGPLHAYSDVSLTHFNYTGGPLSIPGAREPLSSTNQFGMSLGLAYQF</sequence>
<dbReference type="AlphaFoldDB" id="E6QLZ1"/>
<name>E6QLZ1_9ZZZZ</name>
<dbReference type="SUPFAM" id="SSF103515">
    <property type="entry name" value="Autotransporter"/>
    <property type="match status" value="1"/>
</dbReference>
<dbReference type="InterPro" id="IPR036709">
    <property type="entry name" value="Autotransporte_beta_dom_sf"/>
</dbReference>